<accession>A0A1M6A4E9</accession>
<proteinExistence type="predicted"/>
<reference evidence="2" key="1">
    <citation type="submission" date="2016-11" db="EMBL/GenBank/DDBJ databases">
        <authorList>
            <person name="Varghese N."/>
            <person name="Submissions S."/>
        </authorList>
    </citation>
    <scope>NUCLEOTIDE SEQUENCE [LARGE SCALE GENOMIC DNA]</scope>
    <source>
        <strain evidence="2">DSM 26349</strain>
    </source>
</reference>
<keyword evidence="2" id="KW-1185">Reference proteome</keyword>
<organism evidence="1 2">
    <name type="scientific">Aequorivita viscosa</name>
    <dbReference type="NCBI Taxonomy" id="797419"/>
    <lineage>
        <taxon>Bacteria</taxon>
        <taxon>Pseudomonadati</taxon>
        <taxon>Bacteroidota</taxon>
        <taxon>Flavobacteriia</taxon>
        <taxon>Flavobacteriales</taxon>
        <taxon>Flavobacteriaceae</taxon>
        <taxon>Aequorivita</taxon>
    </lineage>
</organism>
<evidence type="ECO:0000313" key="1">
    <source>
        <dbReference type="EMBL" id="SHI31326.1"/>
    </source>
</evidence>
<gene>
    <name evidence="1" type="ORF">SAMN04487908_10169</name>
</gene>
<dbReference type="AlphaFoldDB" id="A0A1M6A4E9"/>
<dbReference type="EMBL" id="FQYV01000001">
    <property type="protein sequence ID" value="SHI31326.1"/>
    <property type="molecule type" value="Genomic_DNA"/>
</dbReference>
<protein>
    <submittedName>
        <fullName evidence="1">Uncharacterized protein</fullName>
    </submittedName>
</protein>
<sequence>MTLCSVFVKEFKIGLHPILKYYRDGTLHKRLMKLFMAIKAVDAKSAPGKLNVGEGLRTLKGQLLLRQFVFNPKLGIRQQLGNPQFNEEDFSLLWSDFDPSSTRFPNSATHFELQYLVLAYDSERTVFTTYTAAPVRRARKDGAEELELRTEKAIVKQKGVQYFLAIGLRFLEILGEEEYPLLGQKAVGIEILDVV</sequence>
<dbReference type="Proteomes" id="UP000184172">
    <property type="component" value="Unassembled WGS sequence"/>
</dbReference>
<name>A0A1M6A4E9_9FLAO</name>
<evidence type="ECO:0000313" key="2">
    <source>
        <dbReference type="Proteomes" id="UP000184172"/>
    </source>
</evidence>